<accession>A0ABT8FY90</accession>
<dbReference type="Proteomes" id="UP001172738">
    <property type="component" value="Unassembled WGS sequence"/>
</dbReference>
<proteinExistence type="predicted"/>
<name>A0ABT8FY90_9MICO</name>
<dbReference type="SUPFAM" id="SSF116922">
    <property type="entry name" value="YugE-like"/>
    <property type="match status" value="1"/>
</dbReference>
<gene>
    <name evidence="1" type="ORF">QQX04_02415</name>
</gene>
<dbReference type="EMBL" id="JAUHPV010000001">
    <property type="protein sequence ID" value="MDN4471845.1"/>
    <property type="molecule type" value="Genomic_DNA"/>
</dbReference>
<keyword evidence="2" id="KW-1185">Reference proteome</keyword>
<dbReference type="Gene3D" id="1.10.340.20">
    <property type="entry name" value="Apc36109-like domain"/>
    <property type="match status" value="1"/>
</dbReference>
<evidence type="ECO:0000313" key="2">
    <source>
        <dbReference type="Proteomes" id="UP001172738"/>
    </source>
</evidence>
<dbReference type="RefSeq" id="WP_301125884.1">
    <property type="nucleotide sequence ID" value="NZ_JAUHPV010000001.1"/>
</dbReference>
<dbReference type="InterPro" id="IPR023162">
    <property type="entry name" value="Apc36109-like_dom_sf"/>
</dbReference>
<reference evidence="1" key="1">
    <citation type="submission" date="2023-06" db="EMBL/GenBank/DDBJ databases">
        <title>SYSU T00b26.</title>
        <authorList>
            <person name="Gao L."/>
            <person name="Fang B.-Z."/>
            <person name="Li W.-J."/>
        </authorList>
    </citation>
    <scope>NUCLEOTIDE SEQUENCE</scope>
    <source>
        <strain evidence="1">SYSU T00b26</strain>
    </source>
</reference>
<organism evidence="1 2">
    <name type="scientific">Demequina zhanjiangensis</name>
    <dbReference type="NCBI Taxonomy" id="3051659"/>
    <lineage>
        <taxon>Bacteria</taxon>
        <taxon>Bacillati</taxon>
        <taxon>Actinomycetota</taxon>
        <taxon>Actinomycetes</taxon>
        <taxon>Micrococcales</taxon>
        <taxon>Demequinaceae</taxon>
        <taxon>Demequina</taxon>
    </lineage>
</organism>
<sequence>MRRWFARSTRSRDWDRKVEAVRAESLARERALVGQEELVARVEELLFRHDPIGINFEENTDEYRAEAQTIVMRLPEAADVDDLRRIVHEEFVRWFDAQVAGPPERYAAIAREIWALSEGTVSE</sequence>
<evidence type="ECO:0000313" key="1">
    <source>
        <dbReference type="EMBL" id="MDN4471845.1"/>
    </source>
</evidence>
<protein>
    <submittedName>
        <fullName evidence="1">Uncharacterized protein</fullName>
    </submittedName>
</protein>
<comment type="caution">
    <text evidence="1">The sequence shown here is derived from an EMBL/GenBank/DDBJ whole genome shotgun (WGS) entry which is preliminary data.</text>
</comment>